<proteinExistence type="predicted"/>
<reference evidence="2" key="1">
    <citation type="submission" date="2018-05" db="EMBL/GenBank/DDBJ databases">
        <authorList>
            <person name="Li X."/>
        </authorList>
    </citation>
    <scope>NUCLEOTIDE SEQUENCE [LARGE SCALE GENOMIC DNA]</scope>
    <source>
        <strain evidence="2">YIM 73061</strain>
    </source>
</reference>
<organism evidence="1 2">
    <name type="scientific">Phenylobacterium deserti</name>
    <dbReference type="NCBI Taxonomy" id="1914756"/>
    <lineage>
        <taxon>Bacteria</taxon>
        <taxon>Pseudomonadati</taxon>
        <taxon>Pseudomonadota</taxon>
        <taxon>Alphaproteobacteria</taxon>
        <taxon>Caulobacterales</taxon>
        <taxon>Caulobacteraceae</taxon>
        <taxon>Phenylobacterium</taxon>
    </lineage>
</organism>
<comment type="caution">
    <text evidence="1">The sequence shown here is derived from an EMBL/GenBank/DDBJ whole genome shotgun (WGS) entry which is preliminary data.</text>
</comment>
<dbReference type="RefSeq" id="WP_111512913.1">
    <property type="nucleotide sequence ID" value="NZ_QFYR01000001.1"/>
</dbReference>
<evidence type="ECO:0000313" key="1">
    <source>
        <dbReference type="EMBL" id="RAK56562.1"/>
    </source>
</evidence>
<protein>
    <submittedName>
        <fullName evidence="1">Uncharacterized protein</fullName>
    </submittedName>
</protein>
<accession>A0A328ANG8</accession>
<gene>
    <name evidence="1" type="ORF">DJ018_00840</name>
</gene>
<name>A0A328ANG8_9CAUL</name>
<keyword evidence="2" id="KW-1185">Reference proteome</keyword>
<dbReference type="Proteomes" id="UP000249725">
    <property type="component" value="Unassembled WGS sequence"/>
</dbReference>
<sequence>MTDEQTELTEEDLQEMLEEAIDIIAMTLPEDAGDEYWTQFRALVEDRAREILEEEVTEEEE</sequence>
<evidence type="ECO:0000313" key="2">
    <source>
        <dbReference type="Proteomes" id="UP000249725"/>
    </source>
</evidence>
<dbReference type="EMBL" id="QFYR01000001">
    <property type="protein sequence ID" value="RAK56562.1"/>
    <property type="molecule type" value="Genomic_DNA"/>
</dbReference>
<dbReference type="AlphaFoldDB" id="A0A328ANG8"/>